<dbReference type="Proteomes" id="UP000410492">
    <property type="component" value="Unassembled WGS sequence"/>
</dbReference>
<accession>A0A653BKA8</accession>
<dbReference type="OrthoDB" id="428159at2759"/>
<protein>
    <submittedName>
        <fullName evidence="1">Uncharacterized protein</fullName>
    </submittedName>
</protein>
<evidence type="ECO:0000313" key="1">
    <source>
        <dbReference type="EMBL" id="VEN36028.1"/>
    </source>
</evidence>
<keyword evidence="2" id="KW-1185">Reference proteome</keyword>
<reference evidence="1 2" key="1">
    <citation type="submission" date="2019-01" db="EMBL/GenBank/DDBJ databases">
        <authorList>
            <person name="Sayadi A."/>
        </authorList>
    </citation>
    <scope>NUCLEOTIDE SEQUENCE [LARGE SCALE GENOMIC DNA]</scope>
</reference>
<gene>
    <name evidence="1" type="ORF">CALMAC_LOCUS1759</name>
</gene>
<sequence>MMPNYQETETNLFLISSINPSTSVGPERLYGLLDKLRPSIKFVSYPYTKR</sequence>
<evidence type="ECO:0000313" key="2">
    <source>
        <dbReference type="Proteomes" id="UP000410492"/>
    </source>
</evidence>
<proteinExistence type="predicted"/>
<organism evidence="1 2">
    <name type="scientific">Callosobruchus maculatus</name>
    <name type="common">Southern cowpea weevil</name>
    <name type="synonym">Pulse bruchid</name>
    <dbReference type="NCBI Taxonomy" id="64391"/>
    <lineage>
        <taxon>Eukaryota</taxon>
        <taxon>Metazoa</taxon>
        <taxon>Ecdysozoa</taxon>
        <taxon>Arthropoda</taxon>
        <taxon>Hexapoda</taxon>
        <taxon>Insecta</taxon>
        <taxon>Pterygota</taxon>
        <taxon>Neoptera</taxon>
        <taxon>Endopterygota</taxon>
        <taxon>Coleoptera</taxon>
        <taxon>Polyphaga</taxon>
        <taxon>Cucujiformia</taxon>
        <taxon>Chrysomeloidea</taxon>
        <taxon>Chrysomelidae</taxon>
        <taxon>Bruchinae</taxon>
        <taxon>Bruchini</taxon>
        <taxon>Callosobruchus</taxon>
    </lineage>
</organism>
<name>A0A653BKA8_CALMS</name>
<dbReference type="AlphaFoldDB" id="A0A653BKA8"/>
<dbReference type="EMBL" id="CAACVG010002087">
    <property type="protein sequence ID" value="VEN36028.1"/>
    <property type="molecule type" value="Genomic_DNA"/>
</dbReference>